<comment type="caution">
    <text evidence="2">The sequence shown here is derived from an EMBL/GenBank/DDBJ whole genome shotgun (WGS) entry which is preliminary data.</text>
</comment>
<dbReference type="Proteomes" id="UP001396334">
    <property type="component" value="Unassembled WGS sequence"/>
</dbReference>
<evidence type="ECO:0000313" key="3">
    <source>
        <dbReference type="Proteomes" id="UP001396334"/>
    </source>
</evidence>
<dbReference type="InterPro" id="IPR050481">
    <property type="entry name" value="UDP-glycosyltransf_plant"/>
</dbReference>
<evidence type="ECO:0000256" key="1">
    <source>
        <dbReference type="ARBA" id="ARBA00009995"/>
    </source>
</evidence>
<dbReference type="Gene3D" id="3.40.50.2000">
    <property type="entry name" value="Glycogen Phosphorylase B"/>
    <property type="match status" value="2"/>
</dbReference>
<dbReference type="EMBL" id="JBBPBN010000011">
    <property type="protein sequence ID" value="KAK9029219.1"/>
    <property type="molecule type" value="Genomic_DNA"/>
</dbReference>
<sequence>MIAGKIEIEMVALVGSNGEAFLALMLYLPTRHSLNGSEIETSDPEHPIPGFVIPTCVLPSAVFSKDGGYTVYVKVDERFKLKVLSHKHCGWNSIIESSWFGVPIVTWPMYADEMRLDYGTDINKLVMPDEMEKAIGMVMNGESEVTERIC</sequence>
<dbReference type="PANTHER" id="PTHR48048">
    <property type="entry name" value="GLYCOSYLTRANSFERASE"/>
    <property type="match status" value="1"/>
</dbReference>
<comment type="similarity">
    <text evidence="1">Belongs to the UDP-glycosyltransferase family.</text>
</comment>
<organism evidence="2 3">
    <name type="scientific">Hibiscus sabdariffa</name>
    <name type="common">roselle</name>
    <dbReference type="NCBI Taxonomy" id="183260"/>
    <lineage>
        <taxon>Eukaryota</taxon>
        <taxon>Viridiplantae</taxon>
        <taxon>Streptophyta</taxon>
        <taxon>Embryophyta</taxon>
        <taxon>Tracheophyta</taxon>
        <taxon>Spermatophyta</taxon>
        <taxon>Magnoliopsida</taxon>
        <taxon>eudicotyledons</taxon>
        <taxon>Gunneridae</taxon>
        <taxon>Pentapetalae</taxon>
        <taxon>rosids</taxon>
        <taxon>malvids</taxon>
        <taxon>Malvales</taxon>
        <taxon>Malvaceae</taxon>
        <taxon>Malvoideae</taxon>
        <taxon>Hibiscus</taxon>
    </lineage>
</organism>
<evidence type="ECO:0000313" key="2">
    <source>
        <dbReference type="EMBL" id="KAK9029219.1"/>
    </source>
</evidence>
<protein>
    <submittedName>
        <fullName evidence="2">Uncharacterized protein</fullName>
    </submittedName>
</protein>
<gene>
    <name evidence="2" type="ORF">V6N11_026340</name>
</gene>
<dbReference type="SUPFAM" id="SSF53756">
    <property type="entry name" value="UDP-Glycosyltransferase/glycogen phosphorylase"/>
    <property type="match status" value="1"/>
</dbReference>
<reference evidence="2 3" key="1">
    <citation type="journal article" date="2024" name="G3 (Bethesda)">
        <title>Genome assembly of Hibiscus sabdariffa L. provides insights into metabolisms of medicinal natural products.</title>
        <authorList>
            <person name="Kim T."/>
        </authorList>
    </citation>
    <scope>NUCLEOTIDE SEQUENCE [LARGE SCALE GENOMIC DNA]</scope>
    <source>
        <strain evidence="2">TK-2024</strain>
        <tissue evidence="2">Old leaves</tissue>
    </source>
</reference>
<accession>A0ABR2SVQ6</accession>
<proteinExistence type="inferred from homology"/>
<dbReference type="PANTHER" id="PTHR48048:SF45">
    <property type="entry name" value="GLYCOSYLTRANSFERASE"/>
    <property type="match status" value="1"/>
</dbReference>
<keyword evidence="3" id="KW-1185">Reference proteome</keyword>
<name>A0ABR2SVQ6_9ROSI</name>